<dbReference type="AlphaFoldDB" id="A0A5D0WJ23"/>
<dbReference type="GO" id="GO:0010181">
    <property type="term" value="F:FMN binding"/>
    <property type="evidence" value="ECO:0007669"/>
    <property type="project" value="InterPro"/>
</dbReference>
<proteinExistence type="predicted"/>
<name>A0A5D0WJ23_9FIRM</name>
<gene>
    <name evidence="4" type="ORF">FXB42_12820</name>
</gene>
<feature type="domain" description="FMN-binding" evidence="3">
    <location>
        <begin position="226"/>
        <end position="301"/>
    </location>
</feature>
<evidence type="ECO:0000259" key="3">
    <source>
        <dbReference type="SMART" id="SM00900"/>
    </source>
</evidence>
<feature type="region of interest" description="Disordered" evidence="1">
    <location>
        <begin position="171"/>
        <end position="196"/>
    </location>
</feature>
<sequence length="310" mass="33006">MINKKGGIEMTVIISVLTAWLSVVFAALLAIIYLLRIVNKGTRKNEFIAKINRNLRNSHKTMGIAFVITACVHGFFSSGAILSFNFGTLCMMMGVLLGLTYFLRKMLRGKCAWIKPHRWLTVVLIVFLGVHLWEVGGIMGPEAFFNSSLKEVEASVEKLYGTKTVSATAADQSNSVTAENSSASTTESTPVTTPDASVTDTVVTKANLFLGSVDLQDGTYTGVAEGYGPELTVSVTVAENVITDVSVVSHNENNVKYYGKAIDAVPAAIIAAQTPLVDTVSGATYTSTGIMQAVINALEPAVISGTLPSL</sequence>
<organism evidence="4 5">
    <name type="scientific">Acetobacterium wieringae</name>
    <dbReference type="NCBI Taxonomy" id="52694"/>
    <lineage>
        <taxon>Bacteria</taxon>
        <taxon>Bacillati</taxon>
        <taxon>Bacillota</taxon>
        <taxon>Clostridia</taxon>
        <taxon>Eubacteriales</taxon>
        <taxon>Eubacteriaceae</taxon>
        <taxon>Acetobacterium</taxon>
    </lineage>
</organism>
<dbReference type="Pfam" id="PF04205">
    <property type="entry name" value="FMN_bind"/>
    <property type="match status" value="1"/>
</dbReference>
<feature type="transmembrane region" description="Helical" evidence="2">
    <location>
        <begin position="82"/>
        <end position="103"/>
    </location>
</feature>
<dbReference type="Proteomes" id="UP000322619">
    <property type="component" value="Unassembled WGS sequence"/>
</dbReference>
<comment type="caution">
    <text evidence="4">The sequence shown here is derived from an EMBL/GenBank/DDBJ whole genome shotgun (WGS) entry which is preliminary data.</text>
</comment>
<evidence type="ECO:0000256" key="2">
    <source>
        <dbReference type="SAM" id="Phobius"/>
    </source>
</evidence>
<dbReference type="GO" id="GO:0016020">
    <property type="term" value="C:membrane"/>
    <property type="evidence" value="ECO:0007669"/>
    <property type="project" value="InterPro"/>
</dbReference>
<dbReference type="EMBL" id="VSLA01000026">
    <property type="protein sequence ID" value="TYC84209.1"/>
    <property type="molecule type" value="Genomic_DNA"/>
</dbReference>
<accession>A0A5D0WJ23</accession>
<keyword evidence="2" id="KW-1133">Transmembrane helix</keyword>
<dbReference type="SMART" id="SM00900">
    <property type="entry name" value="FMN_bind"/>
    <property type="match status" value="1"/>
</dbReference>
<keyword evidence="2" id="KW-0812">Transmembrane</keyword>
<dbReference type="Gene3D" id="3.90.1010.20">
    <property type="match status" value="1"/>
</dbReference>
<dbReference type="InterPro" id="IPR007329">
    <property type="entry name" value="FMN-bd"/>
</dbReference>
<feature type="transmembrane region" description="Helical" evidence="2">
    <location>
        <begin position="119"/>
        <end position="140"/>
    </location>
</feature>
<protein>
    <submittedName>
        <fullName evidence="4">FMN-binding protein</fullName>
    </submittedName>
</protein>
<feature type="transmembrane region" description="Helical" evidence="2">
    <location>
        <begin position="59"/>
        <end position="76"/>
    </location>
</feature>
<evidence type="ECO:0000313" key="5">
    <source>
        <dbReference type="Proteomes" id="UP000322619"/>
    </source>
</evidence>
<evidence type="ECO:0000256" key="1">
    <source>
        <dbReference type="SAM" id="MobiDB-lite"/>
    </source>
</evidence>
<feature type="compositionally biased region" description="Low complexity" evidence="1">
    <location>
        <begin position="173"/>
        <end position="189"/>
    </location>
</feature>
<reference evidence="4 5" key="1">
    <citation type="submission" date="2019-08" db="EMBL/GenBank/DDBJ databases">
        <title>Isolation and enrichment of carboxydotrophic bacteria from anaerobic sludge for the production of bio-based chemicals from syngas.</title>
        <authorList>
            <person name="Antares A.L."/>
            <person name="Moreira J."/>
            <person name="Diender M."/>
            <person name="Parshina S.N."/>
            <person name="Stams A.J.M."/>
            <person name="Alves M."/>
            <person name="Alves J.I."/>
            <person name="Sousa D.Z."/>
        </authorList>
    </citation>
    <scope>NUCLEOTIDE SEQUENCE [LARGE SCALE GENOMIC DNA]</scope>
    <source>
        <strain evidence="4 5">JM</strain>
    </source>
</reference>
<keyword evidence="2" id="KW-0472">Membrane</keyword>
<feature type="transmembrane region" description="Helical" evidence="2">
    <location>
        <begin position="12"/>
        <end position="38"/>
    </location>
</feature>
<evidence type="ECO:0000313" key="4">
    <source>
        <dbReference type="EMBL" id="TYC84209.1"/>
    </source>
</evidence>